<dbReference type="KEGG" id="pprc:PFLCHA0_c42750"/>
<dbReference type="GeneID" id="57477279"/>
<name>A0A2C9EQT3_PSEPH</name>
<dbReference type="GO" id="GO:0016757">
    <property type="term" value="F:glycosyltransferase activity"/>
    <property type="evidence" value="ECO:0007669"/>
    <property type="project" value="InterPro"/>
</dbReference>
<evidence type="ECO:0000313" key="3">
    <source>
        <dbReference type="Proteomes" id="UP000013940"/>
    </source>
</evidence>
<dbReference type="SUPFAM" id="SSF53756">
    <property type="entry name" value="UDP-Glycosyltransferase/glycogen phosphorylase"/>
    <property type="match status" value="1"/>
</dbReference>
<dbReference type="Proteomes" id="UP000013940">
    <property type="component" value="Chromosome"/>
</dbReference>
<organism evidence="2 3">
    <name type="scientific">Pseudomonas protegens (strain DSM 19095 / LMG 27888 / CFBP 6595 / CHA0)</name>
    <dbReference type="NCBI Taxonomy" id="1124983"/>
    <lineage>
        <taxon>Bacteria</taxon>
        <taxon>Pseudomonadati</taxon>
        <taxon>Pseudomonadota</taxon>
        <taxon>Gammaproteobacteria</taxon>
        <taxon>Pseudomonadales</taxon>
        <taxon>Pseudomonadaceae</taxon>
        <taxon>Pseudomonas</taxon>
    </lineage>
</organism>
<dbReference type="GO" id="GO:1901135">
    <property type="term" value="P:carbohydrate derivative metabolic process"/>
    <property type="evidence" value="ECO:0007669"/>
    <property type="project" value="UniProtKB-ARBA"/>
</dbReference>
<dbReference type="PANTHER" id="PTHR12526">
    <property type="entry name" value="GLYCOSYLTRANSFERASE"/>
    <property type="match status" value="1"/>
</dbReference>
<gene>
    <name evidence="2" type="ORF">PFLCHA0_c42750</name>
</gene>
<dbReference type="Pfam" id="PF00534">
    <property type="entry name" value="Glycos_transf_1"/>
    <property type="match status" value="1"/>
</dbReference>
<dbReference type="eggNOG" id="COG0438">
    <property type="taxonomic scope" value="Bacteria"/>
</dbReference>
<dbReference type="InterPro" id="IPR001296">
    <property type="entry name" value="Glyco_trans_1"/>
</dbReference>
<dbReference type="Gene3D" id="3.40.50.2000">
    <property type="entry name" value="Glycogen Phosphorylase B"/>
    <property type="match status" value="2"/>
</dbReference>
<proteinExistence type="predicted"/>
<reference evidence="3" key="1">
    <citation type="journal article" date="2014" name="Genome Announc.">
        <title>Full-genome sequence of the plant growth-promoting bacterium Pseudomonas protegens CHA0.</title>
        <authorList>
            <person name="Jousset A."/>
            <person name="Schuldes J."/>
            <person name="Keel C."/>
            <person name="Maurhofer M."/>
            <person name="Daniel R."/>
            <person name="Scheu S."/>
            <person name="Thuermer A."/>
        </authorList>
    </citation>
    <scope>NUCLEOTIDE SEQUENCE [LARGE SCALE GENOMIC DNA]</scope>
    <source>
        <strain evidence="3">DSM 19095 / LMG 27888 / CFBP 6595 / CHA0</strain>
    </source>
</reference>
<dbReference type="HOGENOM" id="CLU_701827_0_0_6"/>
<accession>A0A2C9EQT3</accession>
<evidence type="ECO:0000259" key="1">
    <source>
        <dbReference type="Pfam" id="PF00534"/>
    </source>
</evidence>
<keyword evidence="2" id="KW-0808">Transferase</keyword>
<dbReference type="EMBL" id="CP003190">
    <property type="protein sequence ID" value="AGL86034.1"/>
    <property type="molecule type" value="Genomic_DNA"/>
</dbReference>
<protein>
    <submittedName>
        <fullName evidence="2">Glycosyl transferase, group 1 family protein</fullName>
    </submittedName>
</protein>
<dbReference type="AlphaFoldDB" id="A0A2C9EQT3"/>
<dbReference type="RefSeq" id="WP_011062487.1">
    <property type="nucleotide sequence ID" value="NC_021237.1"/>
</dbReference>
<feature type="domain" description="Glycosyl transferase family 1" evidence="1">
    <location>
        <begin position="188"/>
        <end position="365"/>
    </location>
</feature>
<sequence length="398" mass="43350">MHIALLAPMPPEQNGIADYAAHLRAALEGLGLKVSTPLAGLGNDPQRAIERVAHSDWQGIDLVHAELGGGRLAEFHALKALRERFPSLPLSATVHDPERLVWRRASLPWPLSLATRLPSPLPQIATVLTDPLCLHEEKQLARSLTRLITLTHAGGACLRQRMGLRAEQMVVIPHGNLAIPARPLPPLSPLRLLYFGFIYRGKGIEDLLDALAMAFAQQPAMRERMRLTLAGGSEPEMAFGSAGSYLDQLRQHIQRLNLQDSIDWQLDLPATDIPKVIQAHHVMVLPYRESSKLKLLGTLRGTSGALSWAVACGRGAITSDARSFAEEVAQDNGVIFPQGNVAALAAELSHLCASPERVERWAEHAAVIGSRRVWSHTAERFARVFSDACGGPAHAYAT</sequence>
<evidence type="ECO:0000313" key="2">
    <source>
        <dbReference type="EMBL" id="AGL86034.1"/>
    </source>
</evidence>